<dbReference type="SUPFAM" id="SSF49265">
    <property type="entry name" value="Fibronectin type III"/>
    <property type="match status" value="2"/>
</dbReference>
<comment type="similarity">
    <text evidence="2">Belongs to the type I cytokine receptor family. Type 2 subfamily.</text>
</comment>
<keyword evidence="8" id="KW-0675">Receptor</keyword>
<dbReference type="PANTHER" id="PTHR48423:SF1">
    <property type="entry name" value="INTERLEUKIN-27 RECEPTOR SUBUNIT ALPHA"/>
    <property type="match status" value="1"/>
</dbReference>
<dbReference type="Gene3D" id="2.60.40.10">
    <property type="entry name" value="Immunoglobulins"/>
    <property type="match status" value="4"/>
</dbReference>
<keyword evidence="7 10" id="KW-0472">Membrane</keyword>
<evidence type="ECO:0000256" key="2">
    <source>
        <dbReference type="ARBA" id="ARBA00008921"/>
    </source>
</evidence>
<evidence type="ECO:0000256" key="9">
    <source>
        <dbReference type="ARBA" id="ARBA00023180"/>
    </source>
</evidence>
<comment type="subcellular location">
    <subcellularLocation>
        <location evidence="1">Membrane</location>
        <topology evidence="1">Single-pass type I membrane protein</topology>
    </subcellularLocation>
</comment>
<feature type="domain" description="Fibronectin type-III" evidence="11">
    <location>
        <begin position="218"/>
        <end position="321"/>
    </location>
</feature>
<keyword evidence="9" id="KW-0325">Glycoprotein</keyword>
<dbReference type="Ensembl" id="ENSMALT00000007302.1">
    <property type="protein sequence ID" value="ENSMALP00000007155.1"/>
    <property type="gene ID" value="ENSMALG00000005076.1"/>
</dbReference>
<protein>
    <recommendedName>
        <fullName evidence="11">Fibronectin type-III domain-containing protein</fullName>
    </recommendedName>
</protein>
<evidence type="ECO:0000256" key="7">
    <source>
        <dbReference type="ARBA" id="ARBA00023136"/>
    </source>
</evidence>
<sequence length="723" mass="80240">AGFWSLLPCSDLKLCKPDNKMCVTKLEDCDPRPPSAVQKMLNMSCHYQISLKSVTCAWSGESNSHTESVISLIFSRNDIIFCGGIFNPSVVLNITAKIRNYMVGNEIWSQPHTVHLYDAVKPSRPVLTLNGFTEDSVVVSWNISSDGTCRLRYRLNSTQTWSQAPDSVAVHADQMLRYTFKNLLPFSIYRVAVACREESGFWSDWSSDVTARTLDRVPSEAPKVCYRVEKTDSGGPVLLHLMWKAPDLHGTGGRILGYQVSYKPVKNQQPQDTSIQNITEVMAPLVVEEGNWSVTVTGFNTAGYGPPAHLNVDTQRHTLPSVRNLWVSSSFPSISGLQVQWESSAAPPPAPPISHFDVQWRSEMDPSNSRWATVDSLNVDPDESYLISVFPVYEQQCGPPQSLPAGLQQGALMEVVNLKVVGVTKTTVTVEWAWQRKSGPIRVNRYSMMLRTDSERRTLPLWPDQQRHTFPDLKPSTEYSLVLLADNISRSITSVRTDFDEFLAVATATPLLLLSVTVLIISILSRTKSAERNILEIKDFLETDILGEKSAIVVRPSSGLPSEESLNEDTSLLPLAHLIIRLSSVKLDTEYVSDTLQVQLSHPDRAVQPEESLLHRQAHGASSWFPRQEEEENGQLGLSQTSYQEQINAVKCDFHQFVANADAHCAYQMSCEAEYVANASCVVKTDVETVSAQTGCSYLICETEYLANSCFTAESASSAGDAC</sequence>
<evidence type="ECO:0000256" key="6">
    <source>
        <dbReference type="ARBA" id="ARBA00022989"/>
    </source>
</evidence>
<dbReference type="Pfam" id="PF00041">
    <property type="entry name" value="fn3"/>
    <property type="match status" value="1"/>
</dbReference>
<reference evidence="12" key="2">
    <citation type="submission" date="2025-09" db="UniProtKB">
        <authorList>
            <consortium name="Ensembl"/>
        </authorList>
    </citation>
    <scope>IDENTIFICATION</scope>
</reference>
<dbReference type="GO" id="GO:0003993">
    <property type="term" value="F:acid phosphatase activity"/>
    <property type="evidence" value="ECO:0007669"/>
    <property type="project" value="InterPro"/>
</dbReference>
<reference evidence="12" key="1">
    <citation type="submission" date="2025-08" db="UniProtKB">
        <authorList>
            <consortium name="Ensembl"/>
        </authorList>
    </citation>
    <scope>IDENTIFICATION</scope>
</reference>
<dbReference type="STRING" id="43700.ENSMALP00000007155"/>
<dbReference type="PROSITE" id="PS50853">
    <property type="entry name" value="FN3"/>
    <property type="match status" value="3"/>
</dbReference>
<keyword evidence="6 10" id="KW-1133">Transmembrane helix</keyword>
<dbReference type="InterPro" id="IPR036116">
    <property type="entry name" value="FN3_sf"/>
</dbReference>
<dbReference type="SMART" id="SM00060">
    <property type="entry name" value="FN3"/>
    <property type="match status" value="4"/>
</dbReference>
<dbReference type="CDD" id="cd00063">
    <property type="entry name" value="FN3"/>
    <property type="match status" value="2"/>
</dbReference>
<evidence type="ECO:0000313" key="12">
    <source>
        <dbReference type="Ensembl" id="ENSMALP00000007155.1"/>
    </source>
</evidence>
<dbReference type="InterPro" id="IPR013783">
    <property type="entry name" value="Ig-like_fold"/>
</dbReference>
<dbReference type="GO" id="GO:0005886">
    <property type="term" value="C:plasma membrane"/>
    <property type="evidence" value="ECO:0007669"/>
    <property type="project" value="UniProtKB-ARBA"/>
</dbReference>
<evidence type="ECO:0000256" key="10">
    <source>
        <dbReference type="SAM" id="Phobius"/>
    </source>
</evidence>
<keyword evidence="13" id="KW-1185">Reference proteome</keyword>
<keyword evidence="4" id="KW-0732">Signal</keyword>
<keyword evidence="5" id="KW-0677">Repeat</keyword>
<evidence type="ECO:0000256" key="4">
    <source>
        <dbReference type="ARBA" id="ARBA00022729"/>
    </source>
</evidence>
<feature type="domain" description="Fibronectin type-III" evidence="11">
    <location>
        <begin position="121"/>
        <end position="216"/>
    </location>
</feature>
<dbReference type="GO" id="GO:0046872">
    <property type="term" value="F:metal ion binding"/>
    <property type="evidence" value="ECO:0007669"/>
    <property type="project" value="InterPro"/>
</dbReference>
<dbReference type="AlphaFoldDB" id="A0A3Q3IT46"/>
<evidence type="ECO:0000256" key="3">
    <source>
        <dbReference type="ARBA" id="ARBA00022692"/>
    </source>
</evidence>
<dbReference type="Proteomes" id="UP000261600">
    <property type="component" value="Unplaced"/>
</dbReference>
<dbReference type="PANTHER" id="PTHR48423">
    <property type="entry name" value="INTERLEUKIN-27 RECEPTOR SUBUNIT ALPHA"/>
    <property type="match status" value="1"/>
</dbReference>
<evidence type="ECO:0000256" key="5">
    <source>
        <dbReference type="ARBA" id="ARBA00022737"/>
    </source>
</evidence>
<dbReference type="InterPro" id="IPR003961">
    <property type="entry name" value="FN3_dom"/>
</dbReference>
<accession>A0A3Q3IT46</accession>
<feature type="domain" description="Fibronectin type-III" evidence="11">
    <location>
        <begin position="414"/>
        <end position="507"/>
    </location>
</feature>
<feature type="transmembrane region" description="Helical" evidence="10">
    <location>
        <begin position="502"/>
        <end position="524"/>
    </location>
</feature>
<dbReference type="InterPro" id="IPR052672">
    <property type="entry name" value="Type1_Cytokine_Rcpt_Type2"/>
</dbReference>
<keyword evidence="3 10" id="KW-0812">Transmembrane</keyword>
<organism evidence="12 13">
    <name type="scientific">Monopterus albus</name>
    <name type="common">Swamp eel</name>
    <dbReference type="NCBI Taxonomy" id="43700"/>
    <lineage>
        <taxon>Eukaryota</taxon>
        <taxon>Metazoa</taxon>
        <taxon>Chordata</taxon>
        <taxon>Craniata</taxon>
        <taxon>Vertebrata</taxon>
        <taxon>Euteleostomi</taxon>
        <taxon>Actinopterygii</taxon>
        <taxon>Neopterygii</taxon>
        <taxon>Teleostei</taxon>
        <taxon>Neoteleostei</taxon>
        <taxon>Acanthomorphata</taxon>
        <taxon>Anabantaria</taxon>
        <taxon>Synbranchiformes</taxon>
        <taxon>Synbranchidae</taxon>
        <taxon>Monopterus</taxon>
    </lineage>
</organism>
<name>A0A3Q3IT46_MONAL</name>
<proteinExistence type="inferred from homology"/>
<evidence type="ECO:0000256" key="1">
    <source>
        <dbReference type="ARBA" id="ARBA00004479"/>
    </source>
</evidence>
<evidence type="ECO:0000259" key="11">
    <source>
        <dbReference type="PROSITE" id="PS50853"/>
    </source>
</evidence>
<evidence type="ECO:0000256" key="8">
    <source>
        <dbReference type="ARBA" id="ARBA00023170"/>
    </source>
</evidence>
<evidence type="ECO:0000313" key="13">
    <source>
        <dbReference type="Proteomes" id="UP000261600"/>
    </source>
</evidence>